<dbReference type="GO" id="GO:0016301">
    <property type="term" value="F:kinase activity"/>
    <property type="evidence" value="ECO:0007669"/>
    <property type="project" value="UniProtKB-KW"/>
</dbReference>
<dbReference type="RefSeq" id="WP_345733008.1">
    <property type="nucleotide sequence ID" value="NZ_BAAAYN010000060.1"/>
</dbReference>
<keyword evidence="8" id="KW-1185">Reference proteome</keyword>
<evidence type="ECO:0000313" key="8">
    <source>
        <dbReference type="Proteomes" id="UP001501676"/>
    </source>
</evidence>
<keyword evidence="3" id="KW-0808">Transferase</keyword>
<dbReference type="Proteomes" id="UP001501676">
    <property type="component" value="Unassembled WGS sequence"/>
</dbReference>
<evidence type="ECO:0000256" key="2">
    <source>
        <dbReference type="ARBA" id="ARBA00022629"/>
    </source>
</evidence>
<gene>
    <name evidence="7" type="ORF">GCM10020369_74470</name>
</gene>
<feature type="region of interest" description="Disordered" evidence="5">
    <location>
        <begin position="456"/>
        <end position="512"/>
    </location>
</feature>
<dbReference type="Pfam" id="PF00370">
    <property type="entry name" value="FGGY_N"/>
    <property type="match status" value="1"/>
</dbReference>
<dbReference type="Gene3D" id="3.30.420.40">
    <property type="match status" value="2"/>
</dbReference>
<proteinExistence type="inferred from homology"/>
<evidence type="ECO:0000259" key="6">
    <source>
        <dbReference type="Pfam" id="PF00370"/>
    </source>
</evidence>
<keyword evidence="4 7" id="KW-0418">Kinase</keyword>
<evidence type="ECO:0000256" key="3">
    <source>
        <dbReference type="ARBA" id="ARBA00022679"/>
    </source>
</evidence>
<comment type="similarity">
    <text evidence="1">Belongs to the FGGY kinase family.</text>
</comment>
<feature type="domain" description="Carbohydrate kinase FGGY N-terminal" evidence="6">
    <location>
        <begin position="7"/>
        <end position="246"/>
    </location>
</feature>
<evidence type="ECO:0000256" key="5">
    <source>
        <dbReference type="SAM" id="MobiDB-lite"/>
    </source>
</evidence>
<dbReference type="PANTHER" id="PTHR43095:SF5">
    <property type="entry name" value="XYLULOSE KINASE"/>
    <property type="match status" value="1"/>
</dbReference>
<evidence type="ECO:0000256" key="4">
    <source>
        <dbReference type="ARBA" id="ARBA00022777"/>
    </source>
</evidence>
<keyword evidence="2" id="KW-0859">Xylose metabolism</keyword>
<name>A0ABP6TBD4_9ACTN</name>
<sequence>MSATGLLLGVDLGTSDTKVLVLRADGSRIGTWRRPTVWRRLPGQRVETEAQTLLDGVLAVIGDALTALGPERPSVAALGLTGLAESGVVVDAAGRPRGPVIAWHDPRGADQLARVPDAFRDAFSVTTGLPFHQQWTVAKLLWAVEHGLELVPGSRWLNVPEYVAFALGAHPVSEPSLASRTGLLDLDTGTTWSAALDLLGVAPAFVPERRYAGQPAGVVRGDAAPAALRGATISVAGHDHPVAAFGAGAVGSDDLFNSCGTADTLLRAIPRVVTLAERRLLTGANVEVGRHILPGTTLVNAPSRAGLVLRRVLLALGASGPDATARLDAGWADADPSRAVVTGSDIEADDVVIAVREGATPADVWAAALRHTAGHTADLLARVAPVAGEYGRAVAAGGWLRLAGIRASKSAILPGLRFSTLDQPGAFGAAVLAAWAAAGNPGTVADFAAALRSADAAGPRTPGRTANGAGPHRAAAPANGVASHPANGVGSHPAGAPANAAGMHHSKSVLSS</sequence>
<dbReference type="SUPFAM" id="SSF53067">
    <property type="entry name" value="Actin-like ATPase domain"/>
    <property type="match status" value="2"/>
</dbReference>
<dbReference type="InterPro" id="IPR050406">
    <property type="entry name" value="FGGY_Carb_Kinase"/>
</dbReference>
<dbReference type="PANTHER" id="PTHR43095">
    <property type="entry name" value="SUGAR KINASE"/>
    <property type="match status" value="1"/>
</dbReference>
<organism evidence="7 8">
    <name type="scientific">Cryptosporangium minutisporangium</name>
    <dbReference type="NCBI Taxonomy" id="113569"/>
    <lineage>
        <taxon>Bacteria</taxon>
        <taxon>Bacillati</taxon>
        <taxon>Actinomycetota</taxon>
        <taxon>Actinomycetes</taxon>
        <taxon>Cryptosporangiales</taxon>
        <taxon>Cryptosporangiaceae</taxon>
        <taxon>Cryptosporangium</taxon>
    </lineage>
</organism>
<dbReference type="EMBL" id="BAAAYN010000060">
    <property type="protein sequence ID" value="GAA3396743.1"/>
    <property type="molecule type" value="Genomic_DNA"/>
</dbReference>
<dbReference type="CDD" id="cd07773">
    <property type="entry name" value="ASKHA_NBD_FGGY_FK"/>
    <property type="match status" value="1"/>
</dbReference>
<evidence type="ECO:0000313" key="7">
    <source>
        <dbReference type="EMBL" id="GAA3396743.1"/>
    </source>
</evidence>
<evidence type="ECO:0000256" key="1">
    <source>
        <dbReference type="ARBA" id="ARBA00009156"/>
    </source>
</evidence>
<comment type="caution">
    <text evidence="7">The sequence shown here is derived from an EMBL/GenBank/DDBJ whole genome shotgun (WGS) entry which is preliminary data.</text>
</comment>
<dbReference type="InterPro" id="IPR043129">
    <property type="entry name" value="ATPase_NBD"/>
</dbReference>
<accession>A0ABP6TBD4</accession>
<protein>
    <submittedName>
        <fullName evidence="7">FGGY family carbohydrate kinase</fullName>
    </submittedName>
</protein>
<reference evidence="8" key="1">
    <citation type="journal article" date="2019" name="Int. J. Syst. Evol. Microbiol.">
        <title>The Global Catalogue of Microorganisms (GCM) 10K type strain sequencing project: providing services to taxonomists for standard genome sequencing and annotation.</title>
        <authorList>
            <consortium name="The Broad Institute Genomics Platform"/>
            <consortium name="The Broad Institute Genome Sequencing Center for Infectious Disease"/>
            <person name="Wu L."/>
            <person name="Ma J."/>
        </authorList>
    </citation>
    <scope>NUCLEOTIDE SEQUENCE [LARGE SCALE GENOMIC DNA]</scope>
    <source>
        <strain evidence="8">JCM 9458</strain>
    </source>
</reference>
<keyword evidence="2" id="KW-0119">Carbohydrate metabolism</keyword>
<dbReference type="InterPro" id="IPR018484">
    <property type="entry name" value="FGGY_N"/>
</dbReference>